<comment type="similarity">
    <text evidence="2 7">Belongs to the major facilitator superfamily. Sugar transporter (TC 2.A.1.1) family.</text>
</comment>
<reference evidence="10 11" key="1">
    <citation type="submission" date="2020-01" db="EMBL/GenBank/DDBJ databases">
        <authorList>
            <consortium name="DOE Joint Genome Institute"/>
            <person name="Haridas S."/>
            <person name="Albert R."/>
            <person name="Binder M."/>
            <person name="Bloem J."/>
            <person name="Labutti K."/>
            <person name="Salamov A."/>
            <person name="Andreopoulos B."/>
            <person name="Baker S.E."/>
            <person name="Barry K."/>
            <person name="Bills G."/>
            <person name="Bluhm B.H."/>
            <person name="Cannon C."/>
            <person name="Castanera R."/>
            <person name="Culley D.E."/>
            <person name="Daum C."/>
            <person name="Ezra D."/>
            <person name="Gonzalez J.B."/>
            <person name="Henrissat B."/>
            <person name="Kuo A."/>
            <person name="Liang C."/>
            <person name="Lipzen A."/>
            <person name="Lutzoni F."/>
            <person name="Magnuson J."/>
            <person name="Mondo S."/>
            <person name="Nolan M."/>
            <person name="Ohm R."/>
            <person name="Pangilinan J."/>
            <person name="Park H.-J.H."/>
            <person name="Ramirez L."/>
            <person name="Alfaro M."/>
            <person name="Sun H."/>
            <person name="Tritt A."/>
            <person name="Yoshinaga Y."/>
            <person name="Zwiers L.-H.L."/>
            <person name="Turgeon B.G."/>
            <person name="Goodwin S.B."/>
            <person name="Spatafora J.W."/>
            <person name="Crous P.W."/>
            <person name="Grigoriev I.V."/>
        </authorList>
    </citation>
    <scope>NUCLEOTIDE SEQUENCE [LARGE SCALE GENOMIC DNA]</scope>
    <source>
        <strain evidence="10 11">CBS 611.86</strain>
    </source>
</reference>
<dbReference type="GO" id="GO:0016020">
    <property type="term" value="C:membrane"/>
    <property type="evidence" value="ECO:0007669"/>
    <property type="project" value="UniProtKB-SubCell"/>
</dbReference>
<keyword evidence="4 8" id="KW-0812">Transmembrane</keyword>
<dbReference type="SUPFAM" id="SSF103473">
    <property type="entry name" value="MFS general substrate transporter"/>
    <property type="match status" value="1"/>
</dbReference>
<keyword evidence="6 8" id="KW-0472">Membrane</keyword>
<evidence type="ECO:0000256" key="8">
    <source>
        <dbReference type="SAM" id="Phobius"/>
    </source>
</evidence>
<organism evidence="10 11">
    <name type="scientific">Massariosphaeria phaeospora</name>
    <dbReference type="NCBI Taxonomy" id="100035"/>
    <lineage>
        <taxon>Eukaryota</taxon>
        <taxon>Fungi</taxon>
        <taxon>Dikarya</taxon>
        <taxon>Ascomycota</taxon>
        <taxon>Pezizomycotina</taxon>
        <taxon>Dothideomycetes</taxon>
        <taxon>Pleosporomycetidae</taxon>
        <taxon>Pleosporales</taxon>
        <taxon>Pleosporales incertae sedis</taxon>
        <taxon>Massariosphaeria</taxon>
    </lineage>
</organism>
<feature type="transmembrane region" description="Helical" evidence="8">
    <location>
        <begin position="337"/>
        <end position="354"/>
    </location>
</feature>
<evidence type="ECO:0000313" key="11">
    <source>
        <dbReference type="Proteomes" id="UP000481861"/>
    </source>
</evidence>
<evidence type="ECO:0000256" key="6">
    <source>
        <dbReference type="ARBA" id="ARBA00023136"/>
    </source>
</evidence>
<sequence length="537" mass="60399">MAGTYVQGETVSTVDTSFKKGYFRVAGKSFENVSWLKLPKLRSTYFLLFFVILTSATNGYDGSMVNGLLSLEQFKEYMHNPSGSIKGLFSGIMFLGSLVALPITPYIADGLGRRWGICIGSTIMILAVVLQSASVNFQMFIAARFFLGFGVAIAHGAAPLLITELCHPQHRAIFTTIYNTTWYIGSIIAAWLTYGTNRVPNEWSWRIPSIVQALPSILQITCVWFIPESPRWYVSRGQPEKALSVLAHVHAEGDANNEVVQLEYEEIKETLAIEKEAEQTGWLELFKTRGNRHRLLILVSAGLFSQWSGNGLVSYYITGVLDSIGITDPDMQLKINGCLNIWNCVVATTMCFFVEKFGRRPLFLISTGGMMVSFVIWTICSERFNATKVEANGSAVVFMIFVYYGFYNAAWSGLLVGYTVEILPFSIRAKGMCYMFAFVDIALFFNTYVNPIALDHIGWKYYIVYCAWLAFELVFVYFFYIETRNTPLEEICKHFDGDAALFGGSNATEKGRILQNEIHEKEHKAATHEVREENVSS</sequence>
<evidence type="ECO:0000256" key="2">
    <source>
        <dbReference type="ARBA" id="ARBA00010992"/>
    </source>
</evidence>
<dbReference type="AlphaFoldDB" id="A0A7C8M862"/>
<feature type="transmembrane region" description="Helical" evidence="8">
    <location>
        <begin position="461"/>
        <end position="480"/>
    </location>
</feature>
<gene>
    <name evidence="10" type="ORF">BDV95DRAFT_72041</name>
</gene>
<feature type="transmembrane region" description="Helical" evidence="8">
    <location>
        <begin position="139"/>
        <end position="161"/>
    </location>
</feature>
<evidence type="ECO:0000256" key="3">
    <source>
        <dbReference type="ARBA" id="ARBA00022448"/>
    </source>
</evidence>
<dbReference type="InterPro" id="IPR050360">
    <property type="entry name" value="MFS_Sugar_Transporters"/>
</dbReference>
<dbReference type="NCBIfam" id="TIGR00879">
    <property type="entry name" value="SP"/>
    <property type="match status" value="1"/>
</dbReference>
<feature type="transmembrane region" description="Helical" evidence="8">
    <location>
        <begin position="173"/>
        <end position="194"/>
    </location>
</feature>
<feature type="transmembrane region" description="Helical" evidence="8">
    <location>
        <begin position="361"/>
        <end position="379"/>
    </location>
</feature>
<keyword evidence="3 7" id="KW-0813">Transport</keyword>
<evidence type="ECO:0000256" key="5">
    <source>
        <dbReference type="ARBA" id="ARBA00022989"/>
    </source>
</evidence>
<dbReference type="PANTHER" id="PTHR48022">
    <property type="entry name" value="PLASTIDIC GLUCOSE TRANSPORTER 4"/>
    <property type="match status" value="1"/>
</dbReference>
<feature type="transmembrane region" description="Helical" evidence="8">
    <location>
        <begin position="432"/>
        <end position="449"/>
    </location>
</feature>
<proteinExistence type="inferred from homology"/>
<feature type="transmembrane region" description="Helical" evidence="8">
    <location>
        <begin position="88"/>
        <end position="108"/>
    </location>
</feature>
<dbReference type="InterPro" id="IPR036259">
    <property type="entry name" value="MFS_trans_sf"/>
</dbReference>
<dbReference type="OrthoDB" id="6133115at2759"/>
<dbReference type="EMBL" id="JAADJZ010000014">
    <property type="protein sequence ID" value="KAF2870055.1"/>
    <property type="molecule type" value="Genomic_DNA"/>
</dbReference>
<dbReference type="Gene3D" id="1.20.1250.20">
    <property type="entry name" value="MFS general substrate transporter like domains"/>
    <property type="match status" value="1"/>
</dbReference>
<dbReference type="GO" id="GO:0005351">
    <property type="term" value="F:carbohydrate:proton symporter activity"/>
    <property type="evidence" value="ECO:0007669"/>
    <property type="project" value="TreeGrafter"/>
</dbReference>
<dbReference type="PROSITE" id="PS50850">
    <property type="entry name" value="MFS"/>
    <property type="match status" value="1"/>
</dbReference>
<feature type="transmembrane region" description="Helical" evidence="8">
    <location>
        <begin position="115"/>
        <end position="133"/>
    </location>
</feature>
<dbReference type="FunFam" id="1.20.1250.20:FF:000117">
    <property type="entry name" value="MFS hexose transporter"/>
    <property type="match status" value="1"/>
</dbReference>
<dbReference type="PANTHER" id="PTHR48022:SF64">
    <property type="entry name" value="MAJOR FACILITATOR SUPERFAMILY (MFS) PROFILE DOMAIN-CONTAINING PROTEIN"/>
    <property type="match status" value="1"/>
</dbReference>
<evidence type="ECO:0000256" key="4">
    <source>
        <dbReference type="ARBA" id="ARBA00022692"/>
    </source>
</evidence>
<feature type="transmembrane region" description="Helical" evidence="8">
    <location>
        <begin position="295"/>
        <end position="317"/>
    </location>
</feature>
<evidence type="ECO:0000259" key="9">
    <source>
        <dbReference type="PROSITE" id="PS50850"/>
    </source>
</evidence>
<dbReference type="Proteomes" id="UP000481861">
    <property type="component" value="Unassembled WGS sequence"/>
</dbReference>
<feature type="transmembrane region" description="Helical" evidence="8">
    <location>
        <begin position="395"/>
        <end position="420"/>
    </location>
</feature>
<keyword evidence="5 8" id="KW-1133">Transmembrane helix</keyword>
<comment type="subcellular location">
    <subcellularLocation>
        <location evidence="1">Membrane</location>
        <topology evidence="1">Multi-pass membrane protein</topology>
    </subcellularLocation>
</comment>
<comment type="caution">
    <text evidence="10">The sequence shown here is derived from an EMBL/GenBank/DDBJ whole genome shotgun (WGS) entry which is preliminary data.</text>
</comment>
<dbReference type="Pfam" id="PF00083">
    <property type="entry name" value="Sugar_tr"/>
    <property type="match status" value="1"/>
</dbReference>
<evidence type="ECO:0000313" key="10">
    <source>
        <dbReference type="EMBL" id="KAF2870055.1"/>
    </source>
</evidence>
<evidence type="ECO:0000256" key="7">
    <source>
        <dbReference type="RuleBase" id="RU003346"/>
    </source>
</evidence>
<evidence type="ECO:0000256" key="1">
    <source>
        <dbReference type="ARBA" id="ARBA00004141"/>
    </source>
</evidence>
<accession>A0A7C8M862</accession>
<dbReference type="InterPro" id="IPR020846">
    <property type="entry name" value="MFS_dom"/>
</dbReference>
<name>A0A7C8M862_9PLEO</name>
<feature type="domain" description="Major facilitator superfamily (MFS) profile" evidence="9">
    <location>
        <begin position="47"/>
        <end position="484"/>
    </location>
</feature>
<dbReference type="InterPro" id="IPR005828">
    <property type="entry name" value="MFS_sugar_transport-like"/>
</dbReference>
<protein>
    <submittedName>
        <fullName evidence="10">Putative transporter</fullName>
    </submittedName>
</protein>
<dbReference type="InterPro" id="IPR003663">
    <property type="entry name" value="Sugar/inositol_transpt"/>
</dbReference>
<keyword evidence="11" id="KW-1185">Reference proteome</keyword>